<dbReference type="RefSeq" id="WP_085828271.1">
    <property type="nucleotide sequence ID" value="NZ_FWFJ01000044.1"/>
</dbReference>
<reference evidence="4" key="1">
    <citation type="submission" date="2017-03" db="EMBL/GenBank/DDBJ databases">
        <authorList>
            <person name="Rodrigo-Torres L."/>
            <person name="Arahal R.D."/>
            <person name="Lucena T."/>
        </authorList>
    </citation>
    <scope>NUCLEOTIDE SEQUENCE [LARGE SCALE GENOMIC DNA]</scope>
    <source>
        <strain evidence="4">CECT 8370</strain>
    </source>
</reference>
<evidence type="ECO:0000313" key="3">
    <source>
        <dbReference type="EMBL" id="SLN70142.1"/>
    </source>
</evidence>
<dbReference type="Pfam" id="PF05532">
    <property type="entry name" value="CsbD"/>
    <property type="match status" value="1"/>
</dbReference>
<sequence>MDKDRVIGSAKVVKGKAKVAIGKTIGDAKLESEGEADKVEGKVQNAVGGIKDTIRDA</sequence>
<dbReference type="SUPFAM" id="SSF69047">
    <property type="entry name" value="Hypothetical protein YjbJ"/>
    <property type="match status" value="1"/>
</dbReference>
<dbReference type="OrthoDB" id="9796058at2"/>
<evidence type="ECO:0000259" key="2">
    <source>
        <dbReference type="Pfam" id="PF05532"/>
    </source>
</evidence>
<dbReference type="InterPro" id="IPR008462">
    <property type="entry name" value="CsbD"/>
</dbReference>
<protein>
    <submittedName>
        <fullName evidence="3">CsbD-like protein</fullName>
    </submittedName>
</protein>
<name>A0A1X7A473_9RHOB</name>
<accession>A0A1X7A473</accession>
<gene>
    <name evidence="3" type="ORF">ROG8370_03333</name>
</gene>
<proteinExistence type="inferred from homology"/>
<dbReference type="AlphaFoldDB" id="A0A1X7A473"/>
<dbReference type="Proteomes" id="UP000194012">
    <property type="component" value="Unassembled WGS sequence"/>
</dbReference>
<organism evidence="3 4">
    <name type="scientific">Roseovarius gaetbuli</name>
    <dbReference type="NCBI Taxonomy" id="1356575"/>
    <lineage>
        <taxon>Bacteria</taxon>
        <taxon>Pseudomonadati</taxon>
        <taxon>Pseudomonadota</taxon>
        <taxon>Alphaproteobacteria</taxon>
        <taxon>Rhodobacterales</taxon>
        <taxon>Roseobacteraceae</taxon>
        <taxon>Roseovarius</taxon>
    </lineage>
</organism>
<comment type="similarity">
    <text evidence="1">Belongs to the UPF0337 (CsbD) family.</text>
</comment>
<dbReference type="Gene3D" id="1.10.1470.10">
    <property type="entry name" value="YjbJ"/>
    <property type="match status" value="1"/>
</dbReference>
<evidence type="ECO:0000313" key="4">
    <source>
        <dbReference type="Proteomes" id="UP000194012"/>
    </source>
</evidence>
<dbReference type="InterPro" id="IPR036629">
    <property type="entry name" value="YjbJ_sf"/>
</dbReference>
<feature type="domain" description="CsbD-like" evidence="2">
    <location>
        <begin position="4"/>
        <end position="56"/>
    </location>
</feature>
<evidence type="ECO:0000256" key="1">
    <source>
        <dbReference type="ARBA" id="ARBA00009129"/>
    </source>
</evidence>
<dbReference type="EMBL" id="FWFJ01000044">
    <property type="protein sequence ID" value="SLN70142.1"/>
    <property type="molecule type" value="Genomic_DNA"/>
</dbReference>
<keyword evidence="4" id="KW-1185">Reference proteome</keyword>